<accession>A0A161Y767</accession>
<sequence length="358" mass="40123">MFKRRITKLRELMNKRAIDGVLLVGDANRNYLSGFTGDESFSVITSDKAFFITDSRFTEQAKQQVKDYEVVEYSKNGTFVDFLSDLVDKNAIKKLGFEEDILSFRNYSLYKNKISCELVPMEGMVEEIRIIKDESELVVLRKAAEIADKAFDHIIKFIKPGMTEREIGLELEFFMKKLGATALSFPSIVASGVRSSLPHGIATDKVVNRGEFLTLDYGCVYEGYCSDMTRTLVIGEPTGKMSEIYNVVLEAQERALKAFKPGIPASEVDKVARDFITEKGYGSYFGHSLGHGVGRQIHEAPVVGYRNTKELQAGMLVTDEPGIYIPDFGGVRIEDLLLIKEDGIEILSKSLKQLICIN</sequence>
<evidence type="ECO:0000259" key="4">
    <source>
        <dbReference type="Pfam" id="PF01321"/>
    </source>
</evidence>
<organism evidence="5 6">
    <name type="scientific">Clostridium magnum DSM 2767</name>
    <dbReference type="NCBI Taxonomy" id="1121326"/>
    <lineage>
        <taxon>Bacteria</taxon>
        <taxon>Bacillati</taxon>
        <taxon>Bacillota</taxon>
        <taxon>Clostridia</taxon>
        <taxon>Eubacteriales</taxon>
        <taxon>Clostridiaceae</taxon>
        <taxon>Clostridium</taxon>
    </lineage>
</organism>
<dbReference type="CDD" id="cd01092">
    <property type="entry name" value="APP-like"/>
    <property type="match status" value="1"/>
</dbReference>
<feature type="domain" description="Creatinase N-terminal" evidence="4">
    <location>
        <begin position="5"/>
        <end position="131"/>
    </location>
</feature>
<comment type="caution">
    <text evidence="5">The sequence shown here is derived from an EMBL/GenBank/DDBJ whole genome shotgun (WGS) entry which is preliminary data.</text>
</comment>
<dbReference type="Pfam" id="PF00557">
    <property type="entry name" value="Peptidase_M24"/>
    <property type="match status" value="1"/>
</dbReference>
<keyword evidence="5" id="KW-0031">Aminopeptidase</keyword>
<proteinExistence type="inferred from homology"/>
<dbReference type="InterPro" id="IPR000994">
    <property type="entry name" value="Pept_M24"/>
</dbReference>
<dbReference type="AlphaFoldDB" id="A0A161Y767"/>
<evidence type="ECO:0000313" key="6">
    <source>
        <dbReference type="Proteomes" id="UP000076603"/>
    </source>
</evidence>
<gene>
    <name evidence="5" type="primary">ypdF</name>
    <name evidence="5" type="ORF">CLMAG_12620</name>
</gene>
<dbReference type="RefSeq" id="WP_066619390.1">
    <property type="nucleotide sequence ID" value="NZ_FQXL01000009.1"/>
</dbReference>
<evidence type="ECO:0000256" key="2">
    <source>
        <dbReference type="ARBA" id="ARBA00022801"/>
    </source>
</evidence>
<dbReference type="GO" id="GO:0004177">
    <property type="term" value="F:aminopeptidase activity"/>
    <property type="evidence" value="ECO:0007669"/>
    <property type="project" value="UniProtKB-KW"/>
</dbReference>
<dbReference type="FunFam" id="3.90.230.10:FF:000014">
    <property type="entry name" value="Aminopeptidase P family protein"/>
    <property type="match status" value="1"/>
</dbReference>
<keyword evidence="2 5" id="KW-0378">Hydrolase</keyword>
<dbReference type="Gene3D" id="3.90.230.10">
    <property type="entry name" value="Creatinase/methionine aminopeptidase superfamily"/>
    <property type="match status" value="1"/>
</dbReference>
<dbReference type="Proteomes" id="UP000076603">
    <property type="component" value="Unassembled WGS sequence"/>
</dbReference>
<comment type="similarity">
    <text evidence="1">Belongs to the peptidase M24B family.</text>
</comment>
<name>A0A161Y767_9CLOT</name>
<dbReference type="OrthoDB" id="9806388at2"/>
<keyword evidence="5" id="KW-0645">Protease</keyword>
<dbReference type="STRING" id="1121326.CLMAG_12620"/>
<evidence type="ECO:0000259" key="3">
    <source>
        <dbReference type="Pfam" id="PF00557"/>
    </source>
</evidence>
<keyword evidence="6" id="KW-1185">Reference proteome</keyword>
<dbReference type="InterPro" id="IPR050659">
    <property type="entry name" value="Peptidase_M24B"/>
</dbReference>
<evidence type="ECO:0000313" key="5">
    <source>
        <dbReference type="EMBL" id="KZL94209.1"/>
    </source>
</evidence>
<dbReference type="PATRIC" id="fig|1121326.3.peg.1230"/>
<dbReference type="InterPro" id="IPR000587">
    <property type="entry name" value="Creatinase_N"/>
</dbReference>
<dbReference type="EC" id="3.4.11.-" evidence="5"/>
<reference evidence="5 6" key="1">
    <citation type="submission" date="2016-04" db="EMBL/GenBank/DDBJ databases">
        <title>Genome sequence of Clostridium magnum DSM 2767.</title>
        <authorList>
            <person name="Poehlein A."/>
            <person name="Uhlig R."/>
            <person name="Fischer R."/>
            <person name="Bahl H."/>
            <person name="Daniel R."/>
        </authorList>
    </citation>
    <scope>NUCLEOTIDE SEQUENCE [LARGE SCALE GENOMIC DNA]</scope>
    <source>
        <strain evidence="5 6">DSM 2767</strain>
    </source>
</reference>
<dbReference type="InterPro" id="IPR036005">
    <property type="entry name" value="Creatinase/aminopeptidase-like"/>
</dbReference>
<dbReference type="SUPFAM" id="SSF53092">
    <property type="entry name" value="Creatinase/prolidase N-terminal domain"/>
    <property type="match status" value="1"/>
</dbReference>
<dbReference type="PANTHER" id="PTHR46112:SF3">
    <property type="entry name" value="AMINOPEPTIDASE YPDF"/>
    <property type="match status" value="1"/>
</dbReference>
<dbReference type="PANTHER" id="PTHR46112">
    <property type="entry name" value="AMINOPEPTIDASE"/>
    <property type="match status" value="1"/>
</dbReference>
<evidence type="ECO:0000256" key="1">
    <source>
        <dbReference type="ARBA" id="ARBA00008766"/>
    </source>
</evidence>
<dbReference type="InterPro" id="IPR029149">
    <property type="entry name" value="Creatin/AminoP/Spt16_N"/>
</dbReference>
<dbReference type="Gene3D" id="3.40.350.10">
    <property type="entry name" value="Creatinase/prolidase N-terminal domain"/>
    <property type="match status" value="1"/>
</dbReference>
<dbReference type="SUPFAM" id="SSF55920">
    <property type="entry name" value="Creatinase/aminopeptidase"/>
    <property type="match status" value="1"/>
</dbReference>
<feature type="domain" description="Peptidase M24" evidence="3">
    <location>
        <begin position="140"/>
        <end position="341"/>
    </location>
</feature>
<dbReference type="Pfam" id="PF01321">
    <property type="entry name" value="Creatinase_N"/>
    <property type="match status" value="1"/>
</dbReference>
<dbReference type="EMBL" id="LWAE01000001">
    <property type="protein sequence ID" value="KZL94209.1"/>
    <property type="molecule type" value="Genomic_DNA"/>
</dbReference>
<protein>
    <submittedName>
        <fullName evidence="5">Aminopeptidase YpdF</fullName>
        <ecNumber evidence="5">3.4.11.-</ecNumber>
    </submittedName>
</protein>